<evidence type="ECO:0000256" key="5">
    <source>
        <dbReference type="SAM" id="MobiDB-lite"/>
    </source>
</evidence>
<evidence type="ECO:0000313" key="8">
    <source>
        <dbReference type="Proteomes" id="UP000466514"/>
    </source>
</evidence>
<organism evidence="7 8">
    <name type="scientific">Mycolicibacterium psychrotolerans</name>
    <dbReference type="NCBI Taxonomy" id="216929"/>
    <lineage>
        <taxon>Bacteria</taxon>
        <taxon>Bacillati</taxon>
        <taxon>Actinomycetota</taxon>
        <taxon>Actinomycetes</taxon>
        <taxon>Mycobacteriales</taxon>
        <taxon>Mycobacteriaceae</taxon>
        <taxon>Mycolicibacterium</taxon>
    </lineage>
</organism>
<evidence type="ECO:0000259" key="6">
    <source>
        <dbReference type="PROSITE" id="PS50977"/>
    </source>
</evidence>
<accession>A0A7I7M534</accession>
<evidence type="ECO:0000313" key="7">
    <source>
        <dbReference type="EMBL" id="BBX67036.1"/>
    </source>
</evidence>
<dbReference type="SUPFAM" id="SSF48498">
    <property type="entry name" value="Tetracyclin repressor-like, C-terminal domain"/>
    <property type="match status" value="1"/>
</dbReference>
<dbReference type="Proteomes" id="UP000466514">
    <property type="component" value="Chromosome"/>
</dbReference>
<dbReference type="InterPro" id="IPR036271">
    <property type="entry name" value="Tet_transcr_reg_TetR-rel_C_sf"/>
</dbReference>
<protein>
    <submittedName>
        <fullName evidence="7">TetR family transcriptional regulator</fullName>
    </submittedName>
</protein>
<dbReference type="Gene3D" id="1.10.357.10">
    <property type="entry name" value="Tetracycline Repressor, domain 2"/>
    <property type="match status" value="1"/>
</dbReference>
<keyword evidence="1" id="KW-0805">Transcription regulation</keyword>
<dbReference type="PANTHER" id="PTHR47506:SF6">
    <property type="entry name" value="HTH-TYPE TRANSCRIPTIONAL REPRESSOR NEMR"/>
    <property type="match status" value="1"/>
</dbReference>
<name>A0A7I7M534_9MYCO</name>
<evidence type="ECO:0000256" key="3">
    <source>
        <dbReference type="ARBA" id="ARBA00023163"/>
    </source>
</evidence>
<dbReference type="GO" id="GO:0003677">
    <property type="term" value="F:DNA binding"/>
    <property type="evidence" value="ECO:0007669"/>
    <property type="project" value="UniProtKB-UniRule"/>
</dbReference>
<feature type="region of interest" description="Disordered" evidence="5">
    <location>
        <begin position="1"/>
        <end position="22"/>
    </location>
</feature>
<evidence type="ECO:0000256" key="2">
    <source>
        <dbReference type="ARBA" id="ARBA00023125"/>
    </source>
</evidence>
<dbReference type="SUPFAM" id="SSF46689">
    <property type="entry name" value="Homeodomain-like"/>
    <property type="match status" value="1"/>
</dbReference>
<keyword evidence="2 4" id="KW-0238">DNA-binding</keyword>
<dbReference type="InterPro" id="IPR001647">
    <property type="entry name" value="HTH_TetR"/>
</dbReference>
<evidence type="ECO:0000256" key="1">
    <source>
        <dbReference type="ARBA" id="ARBA00023015"/>
    </source>
</evidence>
<dbReference type="InterPro" id="IPR009057">
    <property type="entry name" value="Homeodomain-like_sf"/>
</dbReference>
<dbReference type="EMBL" id="AP022574">
    <property type="protein sequence ID" value="BBX67036.1"/>
    <property type="molecule type" value="Genomic_DNA"/>
</dbReference>
<dbReference type="Pfam" id="PF16925">
    <property type="entry name" value="TetR_C_13"/>
    <property type="match status" value="1"/>
</dbReference>
<dbReference type="Gene3D" id="1.10.10.60">
    <property type="entry name" value="Homeodomain-like"/>
    <property type="match status" value="1"/>
</dbReference>
<dbReference type="RefSeq" id="WP_246228851.1">
    <property type="nucleotide sequence ID" value="NZ_AP022574.1"/>
</dbReference>
<dbReference type="AlphaFoldDB" id="A0A7I7M534"/>
<dbReference type="PANTHER" id="PTHR47506">
    <property type="entry name" value="TRANSCRIPTIONAL REGULATORY PROTEIN"/>
    <property type="match status" value="1"/>
</dbReference>
<dbReference type="PROSITE" id="PS50977">
    <property type="entry name" value="HTH_TETR_2"/>
    <property type="match status" value="1"/>
</dbReference>
<proteinExistence type="predicted"/>
<keyword evidence="8" id="KW-1185">Reference proteome</keyword>
<keyword evidence="3" id="KW-0804">Transcription</keyword>
<evidence type="ECO:0000256" key="4">
    <source>
        <dbReference type="PROSITE-ProRule" id="PRU00335"/>
    </source>
</evidence>
<dbReference type="Pfam" id="PF00440">
    <property type="entry name" value="TetR_N"/>
    <property type="match status" value="1"/>
</dbReference>
<sequence>MADDEMDQRHSAQRRPRADGERTRRAILKTAASLATVDGLEGLSIGNLAVATGISKSGLYAHFGSKQELQLATVDEAERILAAEVVQPALEAEPGLAQLAAVCEAFFSYVQRHVFPGGCFFAATALEMGTRPGPVKDRVAAIQTNFVALLRGFAVTALERQQLPAHEDPDRLAFELHAMLLAADTKFVLHDDPAVLDLAREVVRRRLGLDGGPEAGAR</sequence>
<feature type="domain" description="HTH tetR-type" evidence="6">
    <location>
        <begin position="21"/>
        <end position="81"/>
    </location>
</feature>
<dbReference type="KEGG" id="mpsc:MPSYJ_04970"/>
<dbReference type="PRINTS" id="PR00455">
    <property type="entry name" value="HTHTETR"/>
</dbReference>
<gene>
    <name evidence="7" type="ORF">MPSYJ_04970</name>
</gene>
<dbReference type="InterPro" id="IPR011075">
    <property type="entry name" value="TetR_C"/>
</dbReference>
<reference evidence="7 8" key="1">
    <citation type="journal article" date="2019" name="Emerg. Microbes Infect.">
        <title>Comprehensive subspecies identification of 175 nontuberculous mycobacteria species based on 7547 genomic profiles.</title>
        <authorList>
            <person name="Matsumoto Y."/>
            <person name="Kinjo T."/>
            <person name="Motooka D."/>
            <person name="Nabeya D."/>
            <person name="Jung N."/>
            <person name="Uechi K."/>
            <person name="Horii T."/>
            <person name="Iida T."/>
            <person name="Fujita J."/>
            <person name="Nakamura S."/>
        </authorList>
    </citation>
    <scope>NUCLEOTIDE SEQUENCE [LARGE SCALE GENOMIC DNA]</scope>
    <source>
        <strain evidence="7 8">JCM 13323</strain>
    </source>
</reference>
<feature type="DNA-binding region" description="H-T-H motif" evidence="4">
    <location>
        <begin position="44"/>
        <end position="63"/>
    </location>
</feature>